<dbReference type="InterPro" id="IPR035439">
    <property type="entry name" value="UPF0145_dom_sf"/>
</dbReference>
<comment type="caution">
    <text evidence="3">The sequence shown here is derived from an EMBL/GenBank/DDBJ whole genome shotgun (WGS) entry which is preliminary data.</text>
</comment>
<dbReference type="Pfam" id="PF03690">
    <property type="entry name" value="MYG1_exonuc"/>
    <property type="match status" value="1"/>
</dbReference>
<dbReference type="Gene3D" id="3.30.110.70">
    <property type="entry name" value="Hypothetical protein apc22750. Chain B"/>
    <property type="match status" value="1"/>
</dbReference>
<dbReference type="InterPro" id="IPR002765">
    <property type="entry name" value="UPF0145_YbjQ-like"/>
</dbReference>
<evidence type="ECO:0000256" key="1">
    <source>
        <dbReference type="ARBA" id="ARBA00010105"/>
    </source>
</evidence>
<dbReference type="GO" id="GO:0005737">
    <property type="term" value="C:cytoplasm"/>
    <property type="evidence" value="ECO:0007669"/>
    <property type="project" value="TreeGrafter"/>
</dbReference>
<keyword evidence="4" id="KW-1185">Reference proteome</keyword>
<dbReference type="EMBL" id="VLTN01000020">
    <property type="protein sequence ID" value="KAA0152503.1"/>
    <property type="molecule type" value="Genomic_DNA"/>
</dbReference>
<dbReference type="PANTHER" id="PTHR11215:SF1">
    <property type="entry name" value="MYG1 EXONUCLEASE"/>
    <property type="match status" value="1"/>
</dbReference>
<organism evidence="3 4">
    <name type="scientific">Cafeteria roenbergensis</name>
    <name type="common">Marine flagellate</name>
    <dbReference type="NCBI Taxonomy" id="33653"/>
    <lineage>
        <taxon>Eukaryota</taxon>
        <taxon>Sar</taxon>
        <taxon>Stramenopiles</taxon>
        <taxon>Bigyra</taxon>
        <taxon>Opalozoa</taxon>
        <taxon>Bicosoecida</taxon>
        <taxon>Cafeteriaceae</taxon>
        <taxon>Cafeteria</taxon>
    </lineage>
</organism>
<feature type="region of interest" description="Disordered" evidence="2">
    <location>
        <begin position="110"/>
        <end position="130"/>
    </location>
</feature>
<evidence type="ECO:0000313" key="3">
    <source>
        <dbReference type="EMBL" id="KAA0152503.1"/>
    </source>
</evidence>
<evidence type="ECO:0000256" key="2">
    <source>
        <dbReference type="SAM" id="MobiDB-lite"/>
    </source>
</evidence>
<dbReference type="SUPFAM" id="SSF117782">
    <property type="entry name" value="YbjQ-like"/>
    <property type="match status" value="1"/>
</dbReference>
<protein>
    <submittedName>
        <fullName evidence="3">Uncharacterized protein</fullName>
    </submittedName>
</protein>
<dbReference type="Pfam" id="PF01906">
    <property type="entry name" value="YbjQ_1"/>
    <property type="match status" value="1"/>
</dbReference>
<dbReference type="AlphaFoldDB" id="A0A5A8CHI0"/>
<sequence length="488" mass="52457">MAASQSSAAKRAKTTVLSDGADLQRVMVDDCTVLATAPADGSAFVCTHHGTFHCDEAMACGMLRMLPEFADMPVVRTRDPAVIDAAHIVVDVGGTYDADARRFDHHQRDFTEPFRPAPEGGATKPEDEPVRMSSAGLVYRHYGRDVIAAITGGSLPAESAEQIYQKVYERLIREVDAVDNGVEPFDGPARYRIRTGLGGRVGRLNASWNEDGGAEVENTRFKQAMHVASSELVHVVTSLVDSWLPARDIVKEAMSKRIAGGRALVLDRFCPWQEHLLDLEREGAGGAAPGEVLYVMFCDRRGGWRGQAVPKALGSFENRCPFPEAWRGLRDAELSAAVGIEDGVFVHAAGFIGGAHSEAGMTTMVEKAVAAAPARAFPVTTGGEVTGYRVTQVIGVVSAANVRSRNLMADLWTALAGAFGGEAGYYTHLMNESTSAAMDRAVHRTKELGGDGLVNVRFEMATSMNRLVMGMHASVICYGTAVKLEKIE</sequence>
<name>A0A5A8CHI0_CAFRO</name>
<dbReference type="PANTHER" id="PTHR11215">
    <property type="entry name" value="METAL DEPENDENT HYDROLASE - RELATED"/>
    <property type="match status" value="1"/>
</dbReference>
<dbReference type="Proteomes" id="UP000323011">
    <property type="component" value="Unassembled WGS sequence"/>
</dbReference>
<dbReference type="InterPro" id="IPR003226">
    <property type="entry name" value="MYG1_exonuclease"/>
</dbReference>
<accession>A0A5A8CHI0</accession>
<evidence type="ECO:0000313" key="4">
    <source>
        <dbReference type="Proteomes" id="UP000323011"/>
    </source>
</evidence>
<gene>
    <name evidence="3" type="ORF">FNF29_03730</name>
</gene>
<proteinExistence type="inferred from homology"/>
<reference evidence="3 4" key="1">
    <citation type="submission" date="2019-07" db="EMBL/GenBank/DDBJ databases">
        <title>Genomes of Cafeteria roenbergensis.</title>
        <authorList>
            <person name="Fischer M.G."/>
            <person name="Hackl T."/>
            <person name="Roman M."/>
        </authorList>
    </citation>
    <scope>NUCLEOTIDE SEQUENCE [LARGE SCALE GENOMIC DNA]</scope>
    <source>
        <strain evidence="3 4">BVI</strain>
    </source>
</reference>
<comment type="similarity">
    <text evidence="1">Belongs to the MYG1 family.</text>
</comment>
<dbReference type="GO" id="GO:0005634">
    <property type="term" value="C:nucleus"/>
    <property type="evidence" value="ECO:0007669"/>
    <property type="project" value="TreeGrafter"/>
</dbReference>
<dbReference type="OMA" id="FHCDEVV"/>